<organism evidence="1 2">
    <name type="scientific">Sphingobacterium detergens</name>
    <dbReference type="NCBI Taxonomy" id="1145106"/>
    <lineage>
        <taxon>Bacteria</taxon>
        <taxon>Pseudomonadati</taxon>
        <taxon>Bacteroidota</taxon>
        <taxon>Sphingobacteriia</taxon>
        <taxon>Sphingobacteriales</taxon>
        <taxon>Sphingobacteriaceae</taxon>
        <taxon>Sphingobacterium</taxon>
    </lineage>
</organism>
<sequence>MTVVEKYKTELDLVRQNPKLLDNYRFDKDAVNSKHFDRLRLNIAIYNDFKQTDYEIVKYLFAEEKEWRKYGKDGDVDNLYFCAFILTRFNSPEIVWLFFEAKNIDFDSGIGFDGEYLVSAGIKETYQYLKTADNPKKTELLKYIGEAEESCIYSQADIDDWKEMKKSYFRSYKLPIQDELYFLYSTNERELFLTKLPEWINQERAWTYEELGLYRTYAKYAEDKVSEIEAYKLTLKKNDKDFLTDIYNHQLAELYVETGENNKALEILEGIIKGTDNSNIVRDCIEQLCRIIIRTNSSSDEIAKNSYHIIKGQHKKYRNFSPMVDDLIKDVTEIMKEEKITAHNSSLPRAARMWWQKLFGSEY</sequence>
<protein>
    <submittedName>
        <fullName evidence="1">Uncharacterized protein</fullName>
    </submittedName>
</protein>
<dbReference type="AlphaFoldDB" id="A0A420BGX0"/>
<dbReference type="RefSeq" id="WP_120257704.1">
    <property type="nucleotide sequence ID" value="NZ_RAPY01000001.1"/>
</dbReference>
<keyword evidence="2" id="KW-1185">Reference proteome</keyword>
<gene>
    <name evidence="1" type="ORF">DFQ12_0829</name>
</gene>
<dbReference type="Proteomes" id="UP000286246">
    <property type="component" value="Unassembled WGS sequence"/>
</dbReference>
<evidence type="ECO:0000313" key="2">
    <source>
        <dbReference type="Proteomes" id="UP000286246"/>
    </source>
</evidence>
<name>A0A420BGX0_SPHD1</name>
<evidence type="ECO:0000313" key="1">
    <source>
        <dbReference type="EMBL" id="RKE55981.1"/>
    </source>
</evidence>
<comment type="caution">
    <text evidence="1">The sequence shown here is derived from an EMBL/GenBank/DDBJ whole genome shotgun (WGS) entry which is preliminary data.</text>
</comment>
<reference evidence="1 2" key="1">
    <citation type="submission" date="2018-09" db="EMBL/GenBank/DDBJ databases">
        <title>Genomic Encyclopedia of Type Strains, Phase III (KMG-III): the genomes of soil and plant-associated and newly described type strains.</title>
        <authorList>
            <person name="Whitman W."/>
        </authorList>
    </citation>
    <scope>NUCLEOTIDE SEQUENCE [LARGE SCALE GENOMIC DNA]</scope>
    <source>
        <strain evidence="1 2">CECT 7938</strain>
    </source>
</reference>
<proteinExistence type="predicted"/>
<accession>A0A420BGX0</accession>
<dbReference type="EMBL" id="RAPY01000001">
    <property type="protein sequence ID" value="RKE55981.1"/>
    <property type="molecule type" value="Genomic_DNA"/>
</dbReference>
<dbReference type="OrthoDB" id="305750at2"/>